<evidence type="ECO:0000313" key="2">
    <source>
        <dbReference type="Proteomes" id="UP000435653"/>
    </source>
</evidence>
<dbReference type="EMBL" id="MK820013">
    <property type="protein sequence ID" value="QDF45946.1"/>
    <property type="molecule type" value="Genomic_DNA"/>
</dbReference>
<dbReference type="Proteomes" id="UP000435653">
    <property type="component" value="Segment"/>
</dbReference>
<keyword evidence="2" id="KW-1185">Reference proteome</keyword>
<name>A0A6B7HXW4_9CAUD</name>
<proteinExistence type="predicted"/>
<evidence type="ECO:0000313" key="1">
    <source>
        <dbReference type="EMBL" id="QDF45946.1"/>
    </source>
</evidence>
<accession>A0A6B7HXW4</accession>
<sequence>MDTGVAEFCPVLTQLTEPAKYTTEWDLQNPHHIVNDKNRSGKREGMSVMIGDYIYVATGSEPTDVWIRMPRQERATFGAGSTETMQADATSGLVRPTAIRGLATQGKIVGFDVQSDKVRNVSGRTLENCSGTFTIDIDKVNDGLGTSQLYIWSQISDDGITWEAQPYSLRHVEVASSSESTYTYTSFVRDWRDKQYVRLVFAVKSGSSIRVRAISELVGSDVIHGYGFLWEMEED</sequence>
<protein>
    <submittedName>
        <fullName evidence="1">Uncharacterized protein</fullName>
    </submittedName>
</protein>
<organism evidence="1 2">
    <name type="scientific">Vibrio phage vB_VpaP_MGD2</name>
    <dbReference type="NCBI Taxonomy" id="2565877"/>
    <lineage>
        <taxon>Viruses</taxon>
        <taxon>Duplodnaviria</taxon>
        <taxon>Heunggongvirae</taxon>
        <taxon>Uroviricota</taxon>
        <taxon>Caudoviricetes</taxon>
        <taxon>Autographivirales</taxon>
        <taxon>Autosignataviridae</taxon>
        <taxon>Colwellvirinae</taxon>
        <taxon>Kaohsiungvirus</taxon>
        <taxon>Kaohsiungvirus MGD2</taxon>
    </lineage>
</organism>
<gene>
    <name evidence="1" type="ORF">vBVpaPMGD2_7</name>
</gene>
<reference evidence="1" key="1">
    <citation type="submission" date="2019-04" db="EMBL/GenBank/DDBJ databases">
        <authorList>
            <person name="Cao Y."/>
            <person name="Sun X."/>
            <person name="Zhang Y."/>
        </authorList>
    </citation>
    <scope>NUCLEOTIDE SEQUENCE</scope>
</reference>